<dbReference type="InterPro" id="IPR006059">
    <property type="entry name" value="SBP"/>
</dbReference>
<dbReference type="InterPro" id="IPR050490">
    <property type="entry name" value="Bact_solute-bd_prot1"/>
</dbReference>
<accession>A0ABM8VGS0</accession>
<protein>
    <recommendedName>
        <fullName evidence="4">Extracellular solute-binding protein</fullName>
    </recommendedName>
</protein>
<gene>
    <name evidence="2" type="ORF">PAECIP111802_02545</name>
</gene>
<dbReference type="RefSeq" id="WP_218098878.1">
    <property type="nucleotide sequence ID" value="NZ_CAJVCE010000006.1"/>
</dbReference>
<evidence type="ECO:0000256" key="1">
    <source>
        <dbReference type="SAM" id="SignalP"/>
    </source>
</evidence>
<comment type="caution">
    <text evidence="2">The sequence shown here is derived from an EMBL/GenBank/DDBJ whole genome shotgun (WGS) entry which is preliminary data.</text>
</comment>
<organism evidence="2 3">
    <name type="scientific">Paenibacillus allorhizosphaerae</name>
    <dbReference type="NCBI Taxonomy" id="2849866"/>
    <lineage>
        <taxon>Bacteria</taxon>
        <taxon>Bacillati</taxon>
        <taxon>Bacillota</taxon>
        <taxon>Bacilli</taxon>
        <taxon>Bacillales</taxon>
        <taxon>Paenibacillaceae</taxon>
        <taxon>Paenibacillus</taxon>
    </lineage>
</organism>
<evidence type="ECO:0000313" key="2">
    <source>
        <dbReference type="EMBL" id="CAG7639451.1"/>
    </source>
</evidence>
<dbReference type="PANTHER" id="PTHR43649">
    <property type="entry name" value="ARABINOSE-BINDING PROTEIN-RELATED"/>
    <property type="match status" value="1"/>
</dbReference>
<name>A0ABM8VGS0_9BACL</name>
<evidence type="ECO:0008006" key="4">
    <source>
        <dbReference type="Google" id="ProtNLM"/>
    </source>
</evidence>
<proteinExistence type="predicted"/>
<keyword evidence="3" id="KW-1185">Reference proteome</keyword>
<evidence type="ECO:0000313" key="3">
    <source>
        <dbReference type="Proteomes" id="UP000730618"/>
    </source>
</evidence>
<feature type="signal peptide" evidence="1">
    <location>
        <begin position="1"/>
        <end position="20"/>
    </location>
</feature>
<dbReference type="EMBL" id="CAJVCE010000006">
    <property type="protein sequence ID" value="CAG7639451.1"/>
    <property type="molecule type" value="Genomic_DNA"/>
</dbReference>
<keyword evidence="1" id="KW-0732">Signal</keyword>
<dbReference type="Pfam" id="PF01547">
    <property type="entry name" value="SBP_bac_1"/>
    <property type="match status" value="1"/>
</dbReference>
<feature type="chain" id="PRO_5046418448" description="Extracellular solute-binding protein" evidence="1">
    <location>
        <begin position="21"/>
        <end position="429"/>
    </location>
</feature>
<reference evidence="2 3" key="1">
    <citation type="submission" date="2021-06" db="EMBL/GenBank/DDBJ databases">
        <authorList>
            <person name="Criscuolo A."/>
        </authorList>
    </citation>
    <scope>NUCLEOTIDE SEQUENCE [LARGE SCALE GENOMIC DNA]</scope>
    <source>
        <strain evidence="3">CIP 111802</strain>
    </source>
</reference>
<sequence length="429" mass="48028">MNGKRLLIGFNILLAFGMVAGCSKDSGQQEQGKTESNDPVTLLIYLQAAVSDEDFKLLFTDPVKKKYPHITLEILRPKTGTRLEDLITAGTIPDMVAATNQDIMGLISKDMISDITPLVQKHKLDVNRFEQAALDSVKSSKGELWAIPYAMEFMTMYYNKDLFDKFGMSYPKDGMNWDETIELGKKLIKNEDGTPYRGLEVINSNLMTYPLALTYVDGKTNKASINNDQWRTVFELTKRIQTLPGNEPPTPESSTSAVAGLFTKERNIAMVVGPNMMKYFGDSAVGLTWDIAQYPSYKEKPNISGKVDSHNLTIVKTSKHQDDAMRVIEVVTSDEVQLLNAKKTSRISPLKNPEMQKQYGADLPFLKGKNIQAIFKSKVVAPPVYSLYESDGKKIGQQKYKDYLSGAIDVNTALRQAEDEMNKMLLSKQ</sequence>
<dbReference type="PANTHER" id="PTHR43649:SF12">
    <property type="entry name" value="DIACETYLCHITOBIOSE BINDING PROTEIN DASA"/>
    <property type="match status" value="1"/>
</dbReference>
<dbReference type="Proteomes" id="UP000730618">
    <property type="component" value="Unassembled WGS sequence"/>
</dbReference>
<dbReference type="PROSITE" id="PS51257">
    <property type="entry name" value="PROKAR_LIPOPROTEIN"/>
    <property type="match status" value="1"/>
</dbReference>